<dbReference type="GO" id="GO:0005765">
    <property type="term" value="C:lysosomal membrane"/>
    <property type="evidence" value="ECO:0007669"/>
    <property type="project" value="TreeGrafter"/>
</dbReference>
<proteinExistence type="inferred from homology"/>
<organism evidence="10 11">
    <name type="scientific">Pythium insidiosum</name>
    <name type="common">Pythiosis disease agent</name>
    <dbReference type="NCBI Taxonomy" id="114742"/>
    <lineage>
        <taxon>Eukaryota</taxon>
        <taxon>Sar</taxon>
        <taxon>Stramenopiles</taxon>
        <taxon>Oomycota</taxon>
        <taxon>Peronosporomycetes</taxon>
        <taxon>Pythiales</taxon>
        <taxon>Pythiaceae</taxon>
        <taxon>Pythium</taxon>
    </lineage>
</organism>
<dbReference type="GO" id="GO:0033619">
    <property type="term" value="P:membrane protein proteolysis"/>
    <property type="evidence" value="ECO:0007669"/>
    <property type="project" value="TreeGrafter"/>
</dbReference>
<evidence type="ECO:0000256" key="1">
    <source>
        <dbReference type="ARBA" id="ARBA00004127"/>
    </source>
</evidence>
<dbReference type="GO" id="GO:0042500">
    <property type="term" value="F:aspartic endopeptidase activity, intramembrane cleaving"/>
    <property type="evidence" value="ECO:0007669"/>
    <property type="project" value="InterPro"/>
</dbReference>
<comment type="subcellular location">
    <subcellularLocation>
        <location evidence="1">Endomembrane system</location>
        <topology evidence="1">Multi-pass membrane protein</topology>
    </subcellularLocation>
</comment>
<reference evidence="10" key="1">
    <citation type="submission" date="2021-12" db="EMBL/GenBank/DDBJ databases">
        <title>Prjna785345.</title>
        <authorList>
            <person name="Rujirawat T."/>
            <person name="Krajaejun T."/>
        </authorList>
    </citation>
    <scope>NUCLEOTIDE SEQUENCE</scope>
    <source>
        <strain evidence="10">Pi057C3</strain>
    </source>
</reference>
<feature type="signal peptide" evidence="9">
    <location>
        <begin position="1"/>
        <end position="23"/>
    </location>
</feature>
<evidence type="ECO:0000256" key="7">
    <source>
        <dbReference type="SAM" id="MobiDB-lite"/>
    </source>
</evidence>
<evidence type="ECO:0000256" key="5">
    <source>
        <dbReference type="ARBA" id="ARBA00022989"/>
    </source>
</evidence>
<evidence type="ECO:0000313" key="10">
    <source>
        <dbReference type="EMBL" id="KAJ0394829.1"/>
    </source>
</evidence>
<dbReference type="GO" id="GO:0030660">
    <property type="term" value="C:Golgi-associated vesicle membrane"/>
    <property type="evidence" value="ECO:0007669"/>
    <property type="project" value="TreeGrafter"/>
</dbReference>
<keyword evidence="6 8" id="KW-0472">Membrane</keyword>
<evidence type="ECO:0000256" key="8">
    <source>
        <dbReference type="SAM" id="Phobius"/>
    </source>
</evidence>
<evidence type="ECO:0000256" key="6">
    <source>
        <dbReference type="ARBA" id="ARBA00023136"/>
    </source>
</evidence>
<gene>
    <name evidence="10" type="ORF">P43SY_005888</name>
</gene>
<dbReference type="Gene3D" id="3.50.30.30">
    <property type="match status" value="1"/>
</dbReference>
<dbReference type="EMBL" id="JAKCXM010000381">
    <property type="protein sequence ID" value="KAJ0394829.1"/>
    <property type="molecule type" value="Genomic_DNA"/>
</dbReference>
<feature type="transmembrane region" description="Helical" evidence="8">
    <location>
        <begin position="600"/>
        <end position="617"/>
    </location>
</feature>
<feature type="transmembrane region" description="Helical" evidence="8">
    <location>
        <begin position="537"/>
        <end position="557"/>
    </location>
</feature>
<feature type="transmembrane region" description="Helical" evidence="8">
    <location>
        <begin position="468"/>
        <end position="491"/>
    </location>
</feature>
<keyword evidence="3 8" id="KW-0812">Transmembrane</keyword>
<evidence type="ECO:0000256" key="4">
    <source>
        <dbReference type="ARBA" id="ARBA00022801"/>
    </source>
</evidence>
<dbReference type="AlphaFoldDB" id="A0AAD5LAX7"/>
<evidence type="ECO:0000256" key="2">
    <source>
        <dbReference type="ARBA" id="ARBA00006859"/>
    </source>
</evidence>
<feature type="transmembrane region" description="Helical" evidence="8">
    <location>
        <begin position="383"/>
        <end position="406"/>
    </location>
</feature>
<feature type="transmembrane region" description="Helical" evidence="8">
    <location>
        <begin position="569"/>
        <end position="588"/>
    </location>
</feature>
<evidence type="ECO:0008006" key="12">
    <source>
        <dbReference type="Google" id="ProtNLM"/>
    </source>
</evidence>
<keyword evidence="4" id="KW-0378">Hydrolase</keyword>
<dbReference type="PANTHER" id="PTHR12174:SF75">
    <property type="entry name" value="SIGNAL PEPTIDE PEPTIDASE-LIKE 2"/>
    <property type="match status" value="1"/>
</dbReference>
<feature type="transmembrane region" description="Helical" evidence="8">
    <location>
        <begin position="442"/>
        <end position="461"/>
    </location>
</feature>
<comment type="similarity">
    <text evidence="2">Belongs to the peptidase A22B family.</text>
</comment>
<accession>A0AAD5LAX7</accession>
<keyword evidence="5 8" id="KW-1133">Transmembrane helix</keyword>
<dbReference type="Pfam" id="PF04258">
    <property type="entry name" value="Peptidase_A22B"/>
    <property type="match status" value="1"/>
</dbReference>
<comment type="caution">
    <text evidence="10">The sequence shown here is derived from an EMBL/GenBank/DDBJ whole genome shotgun (WGS) entry which is preliminary data.</text>
</comment>
<dbReference type="InterPro" id="IPR006639">
    <property type="entry name" value="Preselin/SPP"/>
</dbReference>
<protein>
    <recommendedName>
        <fullName evidence="12">PA domain-containing protein</fullName>
    </recommendedName>
</protein>
<dbReference type="GO" id="GO:0098553">
    <property type="term" value="C:lumenal side of endoplasmic reticulum membrane"/>
    <property type="evidence" value="ECO:0007669"/>
    <property type="project" value="TreeGrafter"/>
</dbReference>
<keyword evidence="9" id="KW-0732">Signal</keyword>
<feature type="transmembrane region" description="Helical" evidence="8">
    <location>
        <begin position="358"/>
        <end position="377"/>
    </location>
</feature>
<evidence type="ECO:0000313" key="11">
    <source>
        <dbReference type="Proteomes" id="UP001209570"/>
    </source>
</evidence>
<sequence>MRIFRVPIALALALLVTRLPVDGAELDVLRVTTSALTPASQTFFVARAAFGAALPRISSAEELAAPLRLVGASMSADCSRIATDALGAPPVALFMERGDQGCSFVQQSLAAQRSGASMVVVANSVRGAFRSAQQSTLPYFDCSAGQATVSSNASAATYPALPQTEADACATESHCESSACVYTGQADKGFQVCCFQDGLIRMGVDAASRRLASQVSIPAVFLSRADATGLRAFLAKTDVTVHAVNAEEDPWNLAMVLTWALGVLVVVGGAYCSSAEERRFSYQKVARAFMQQHAMEGGYISIDDDKPPSVGRLAASSLKATPHVGVHPVAPHDADSEDSDSLLDRSGDERLELSPRHALFFVVGSSGMLLLLYYGHLALTLNVLFMLATTGSLTQVVVLPLLLTLLPTRVVHCFRQSLALVAIALAASVSIFWFVHRASPSIWPLQDLLCVSLCFVVIDSIQLPNLKVATALLGTAFCYDIFFVYVSPLIFGSSVMVDVAAGGANVQEDQATKPVAHEKIPMVLSVPLLFSYYGGNALLGLGDLILPGLLVSFCIRYDYCMAYPLSRRYFAVSSAAYAVGLLLANAMAIALRDVVKGQPALMYIVPLTLGSVCLMAYRRGELKEMWEGPTCLDMQFHEQSGAAPRREELEPFLKHK</sequence>
<evidence type="ECO:0000256" key="9">
    <source>
        <dbReference type="SAM" id="SignalP"/>
    </source>
</evidence>
<evidence type="ECO:0000256" key="3">
    <source>
        <dbReference type="ARBA" id="ARBA00022692"/>
    </source>
</evidence>
<feature type="chain" id="PRO_5042194110" description="PA domain-containing protein" evidence="9">
    <location>
        <begin position="24"/>
        <end position="656"/>
    </location>
</feature>
<dbReference type="InterPro" id="IPR007369">
    <property type="entry name" value="Peptidase_A22B_SPP"/>
</dbReference>
<dbReference type="PANTHER" id="PTHR12174">
    <property type="entry name" value="SIGNAL PEPTIDE PEPTIDASE"/>
    <property type="match status" value="1"/>
</dbReference>
<dbReference type="Proteomes" id="UP001209570">
    <property type="component" value="Unassembled WGS sequence"/>
</dbReference>
<feature type="transmembrane region" description="Helical" evidence="8">
    <location>
        <begin position="251"/>
        <end position="272"/>
    </location>
</feature>
<dbReference type="SMART" id="SM00730">
    <property type="entry name" value="PSN"/>
    <property type="match status" value="1"/>
</dbReference>
<feature type="region of interest" description="Disordered" evidence="7">
    <location>
        <begin position="323"/>
        <end position="343"/>
    </location>
</feature>
<keyword evidence="11" id="KW-1185">Reference proteome</keyword>
<feature type="transmembrane region" description="Helical" evidence="8">
    <location>
        <begin position="418"/>
        <end position="436"/>
    </location>
</feature>
<dbReference type="GO" id="GO:0098554">
    <property type="term" value="C:cytoplasmic side of endoplasmic reticulum membrane"/>
    <property type="evidence" value="ECO:0007669"/>
    <property type="project" value="TreeGrafter"/>
</dbReference>
<name>A0AAD5LAX7_PYTIN</name>